<keyword evidence="8" id="KW-1185">Reference proteome</keyword>
<evidence type="ECO:0000256" key="3">
    <source>
        <dbReference type="PROSITE-ProRule" id="PRU00317"/>
    </source>
</evidence>
<comment type="caution">
    <text evidence="7">The sequence shown here is derived from an EMBL/GenBank/DDBJ whole genome shotgun (WGS) entry which is preliminary data.</text>
</comment>
<keyword evidence="5" id="KW-0472">Membrane</keyword>
<feature type="region of interest" description="Disordered" evidence="4">
    <location>
        <begin position="1"/>
        <end position="23"/>
    </location>
</feature>
<keyword evidence="2" id="KW-0694">RNA-binding</keyword>
<dbReference type="GO" id="GO:0005730">
    <property type="term" value="C:nucleolus"/>
    <property type="evidence" value="ECO:0007669"/>
    <property type="project" value="TreeGrafter"/>
</dbReference>
<accession>A0A2A2L2J2</accession>
<dbReference type="SMART" id="SM00025">
    <property type="entry name" value="Pumilio"/>
    <property type="match status" value="4"/>
</dbReference>
<dbReference type="Pfam" id="PF08144">
    <property type="entry name" value="CPL"/>
    <property type="match status" value="1"/>
</dbReference>
<feature type="transmembrane region" description="Helical" evidence="5">
    <location>
        <begin position="838"/>
        <end position="855"/>
    </location>
</feature>
<dbReference type="OrthoDB" id="497380at2759"/>
<dbReference type="STRING" id="2018661.A0A2A2L2J2"/>
<dbReference type="InterPro" id="IPR040059">
    <property type="entry name" value="PUM3"/>
</dbReference>
<dbReference type="Pfam" id="PF09813">
    <property type="entry name" value="Coa3_cc"/>
    <property type="match status" value="1"/>
</dbReference>
<evidence type="ECO:0000256" key="5">
    <source>
        <dbReference type="SAM" id="Phobius"/>
    </source>
</evidence>
<feature type="compositionally biased region" description="Basic and acidic residues" evidence="4">
    <location>
        <begin position="62"/>
        <end position="72"/>
    </location>
</feature>
<dbReference type="InterPro" id="IPR001313">
    <property type="entry name" value="Pumilio_RNA-bd_rpt"/>
</dbReference>
<dbReference type="InterPro" id="IPR018628">
    <property type="entry name" value="Coa3_CC"/>
</dbReference>
<evidence type="ECO:0000256" key="4">
    <source>
        <dbReference type="SAM" id="MobiDB-lite"/>
    </source>
</evidence>
<dbReference type="InterPro" id="IPR016024">
    <property type="entry name" value="ARM-type_fold"/>
</dbReference>
<dbReference type="InterPro" id="IPR011989">
    <property type="entry name" value="ARM-like"/>
</dbReference>
<reference evidence="7 8" key="1">
    <citation type="journal article" date="2017" name="Curr. Biol.">
        <title>Genome architecture and evolution of a unichromosomal asexual nematode.</title>
        <authorList>
            <person name="Fradin H."/>
            <person name="Zegar C."/>
            <person name="Gutwein M."/>
            <person name="Lucas J."/>
            <person name="Kovtun M."/>
            <person name="Corcoran D."/>
            <person name="Baugh L.R."/>
            <person name="Kiontke K."/>
            <person name="Gunsalus K."/>
            <person name="Fitch D.H."/>
            <person name="Piano F."/>
        </authorList>
    </citation>
    <scope>NUCLEOTIDE SEQUENCE [LARGE SCALE GENOMIC DNA]</scope>
    <source>
        <strain evidence="7">PF1309</strain>
    </source>
</reference>
<evidence type="ECO:0000256" key="1">
    <source>
        <dbReference type="ARBA" id="ARBA00022737"/>
    </source>
</evidence>
<organism evidence="7 8">
    <name type="scientific">Diploscapter pachys</name>
    <dbReference type="NCBI Taxonomy" id="2018661"/>
    <lineage>
        <taxon>Eukaryota</taxon>
        <taxon>Metazoa</taxon>
        <taxon>Ecdysozoa</taxon>
        <taxon>Nematoda</taxon>
        <taxon>Chromadorea</taxon>
        <taxon>Rhabditida</taxon>
        <taxon>Rhabditina</taxon>
        <taxon>Rhabditomorpha</taxon>
        <taxon>Rhabditoidea</taxon>
        <taxon>Rhabditidae</taxon>
        <taxon>Diploscapter</taxon>
    </lineage>
</organism>
<evidence type="ECO:0000313" key="8">
    <source>
        <dbReference type="Proteomes" id="UP000218231"/>
    </source>
</evidence>
<feature type="repeat" description="Pumilio" evidence="3">
    <location>
        <begin position="305"/>
        <end position="340"/>
    </location>
</feature>
<dbReference type="PROSITE" id="PS50302">
    <property type="entry name" value="PUM"/>
    <property type="match status" value="1"/>
</dbReference>
<dbReference type="PROSITE" id="PS50303">
    <property type="entry name" value="PUM_HD"/>
    <property type="match status" value="1"/>
</dbReference>
<feature type="compositionally biased region" description="Basic residues" evidence="4">
    <location>
        <begin position="1"/>
        <end position="22"/>
    </location>
</feature>
<dbReference type="Gene3D" id="1.25.10.10">
    <property type="entry name" value="Leucine-rich Repeat Variant"/>
    <property type="match status" value="2"/>
</dbReference>
<keyword evidence="5" id="KW-1133">Transmembrane helix</keyword>
<dbReference type="SUPFAM" id="SSF48371">
    <property type="entry name" value="ARM repeat"/>
    <property type="match status" value="1"/>
</dbReference>
<keyword evidence="1" id="KW-0677">Repeat</keyword>
<feature type="compositionally biased region" description="Basic and acidic residues" evidence="4">
    <location>
        <begin position="104"/>
        <end position="116"/>
    </location>
</feature>
<feature type="region of interest" description="Disordered" evidence="4">
    <location>
        <begin position="56"/>
        <end position="187"/>
    </location>
</feature>
<feature type="compositionally biased region" description="Polar residues" evidence="4">
    <location>
        <begin position="80"/>
        <end position="89"/>
    </location>
</feature>
<dbReference type="GO" id="GO:0003729">
    <property type="term" value="F:mRNA binding"/>
    <property type="evidence" value="ECO:0007669"/>
    <property type="project" value="TreeGrafter"/>
</dbReference>
<protein>
    <recommendedName>
        <fullName evidence="6">PUM-HD domain-containing protein</fullName>
    </recommendedName>
</protein>
<evidence type="ECO:0000256" key="2">
    <source>
        <dbReference type="ARBA" id="ARBA00022884"/>
    </source>
</evidence>
<proteinExistence type="predicted"/>
<keyword evidence="5" id="KW-0812">Transmembrane</keyword>
<sequence>MVKLGKMGKKPKKGLGTKKKAKNVLEKKMKGMKLKTGERKKAKKMEERMHLKAEINANVKQELARFKSPKHEEEDDTRDSINSESSFGSQPKRIPKKRVSFAKEMLHTKVFDKSDYKSMGQDSPSLHISPGKGILRAKGKGSSGAEKSSKKKVKIDEADKENLKTKGKEGKTAEKKGSKDEEEKVDADKTEGKTIVAKKKKPIQVTKKVKEQLLAMPRKERKAFLRQLKAKKNPIADRALECKKLWERIRSSKTPKQEVDDSIGKLVGLVKGHAAKLVYAHDTSRVIECLVALKRPGINNLLFEELSSEIVRMTKSKYAKFFVMKMLKNGNRHQRETIMNAFRGHAVSLLRITHSAEVLETAYNDFANAQQRFDIISEFYGKEFVLFRTDKPRTLEEIVAEEPSKKKLITQHLEEIIQTVIEKTTIRLSLTHRLLLDFANHCDAEQLTNLIDSLKDKIPEIIHTQEGSRVACKCIWNSAAKDRKLIVKNFKDLSVKAAMEHYGHRVLMAIFDSIDDTVLANKFITSELGNEIGKLIDDQWGERTIHYIFHPRDGRSMDKQELQILTEGDSNAHSKKNKSDRYAEIYKAICESLYLYVAANMEKLIFQQNKPKFVIGCLETTSQYDLFERKVSSEYRKACYEAIVELAKKEFVPMDSECYHLIEHDAGHFVLQGLFRCDPNLPEEERLSVALAKGVPSSQLGGWISCNKGCHILLKMIQTGGASVKKIVLDSVNKKQLKEYTFKGAMLLAEALENVNAPMQSLAVKQMRSDAILREHCSANSDLFRKHPGTKKEDDEMLEKIDIENLPRAQKRFAKQFEKMNMERVAEIFKKNYMNIRTLAALLLLVIAIYTYTIVSVTQETFLEEIDEEVALEKPETHGHLMPAVPPKDNTWWGWTKSWFV</sequence>
<feature type="domain" description="PUM-HD" evidence="6">
    <location>
        <begin position="241"/>
        <end position="590"/>
    </location>
</feature>
<dbReference type="GO" id="GO:0006417">
    <property type="term" value="P:regulation of translation"/>
    <property type="evidence" value="ECO:0007669"/>
    <property type="project" value="TreeGrafter"/>
</dbReference>
<dbReference type="Proteomes" id="UP000218231">
    <property type="component" value="Unassembled WGS sequence"/>
</dbReference>
<dbReference type="PANTHER" id="PTHR13389:SF0">
    <property type="entry name" value="PUMILIO HOMOLOG 3"/>
    <property type="match status" value="1"/>
</dbReference>
<dbReference type="InterPro" id="IPR033133">
    <property type="entry name" value="PUM-HD"/>
</dbReference>
<name>A0A2A2L2J2_9BILA</name>
<dbReference type="EMBL" id="LIAE01007279">
    <property type="protein sequence ID" value="PAV80359.1"/>
    <property type="molecule type" value="Genomic_DNA"/>
</dbReference>
<gene>
    <name evidence="7" type="ORF">WR25_20645</name>
</gene>
<dbReference type="AlphaFoldDB" id="A0A2A2L2J2"/>
<feature type="compositionally biased region" description="Basic and acidic residues" evidence="4">
    <location>
        <begin position="154"/>
        <end position="187"/>
    </location>
</feature>
<evidence type="ECO:0000313" key="7">
    <source>
        <dbReference type="EMBL" id="PAV80359.1"/>
    </source>
</evidence>
<evidence type="ECO:0000259" key="6">
    <source>
        <dbReference type="PROSITE" id="PS50303"/>
    </source>
</evidence>
<dbReference type="InterPro" id="IPR012959">
    <property type="entry name" value="CPL_dom"/>
</dbReference>
<dbReference type="PANTHER" id="PTHR13389">
    <property type="entry name" value="PUMILIO HOMOLOG 3"/>
    <property type="match status" value="1"/>
</dbReference>